<keyword evidence="1" id="KW-0732">Signal</keyword>
<reference evidence="3 4" key="1">
    <citation type="submission" date="2019-03" db="EMBL/GenBank/DDBJ databases">
        <title>Draft Genome Sequence of Massilia arenosa sp. nov., a Novel Massilia Species Isolated from a Sandy-loam Maize Soil.</title>
        <authorList>
            <person name="Raths R."/>
            <person name="Peta V."/>
            <person name="Bucking H."/>
        </authorList>
    </citation>
    <scope>NUCLEOTIDE SEQUENCE [LARGE SCALE GENOMIC DNA]</scope>
    <source>
        <strain evidence="3 4">MC02</strain>
    </source>
</reference>
<dbReference type="AlphaFoldDB" id="A0A4Y9S1L2"/>
<dbReference type="PROSITE" id="PS51257">
    <property type="entry name" value="PROKAR_LIPOPROTEIN"/>
    <property type="match status" value="1"/>
</dbReference>
<proteinExistence type="predicted"/>
<feature type="chain" id="PRO_5021343232" evidence="1">
    <location>
        <begin position="31"/>
        <end position="469"/>
    </location>
</feature>
<feature type="signal peptide" evidence="1">
    <location>
        <begin position="1"/>
        <end position="30"/>
    </location>
</feature>
<evidence type="ECO:0000259" key="2">
    <source>
        <dbReference type="Pfam" id="PF13946"/>
    </source>
</evidence>
<organism evidence="3 4">
    <name type="scientific">Zemynaea arenosa</name>
    <dbReference type="NCBI Taxonomy" id="2561931"/>
    <lineage>
        <taxon>Bacteria</taxon>
        <taxon>Pseudomonadati</taxon>
        <taxon>Pseudomonadota</taxon>
        <taxon>Betaproteobacteria</taxon>
        <taxon>Burkholderiales</taxon>
        <taxon>Oxalobacteraceae</taxon>
        <taxon>Telluria group</taxon>
        <taxon>Zemynaea</taxon>
    </lineage>
</organism>
<dbReference type="RefSeq" id="WP_135208805.1">
    <property type="nucleotide sequence ID" value="NZ_SPVF01000246.1"/>
</dbReference>
<name>A0A4Y9S1L2_9BURK</name>
<dbReference type="Pfam" id="PF13946">
    <property type="entry name" value="DUF4214"/>
    <property type="match status" value="1"/>
</dbReference>
<dbReference type="OrthoDB" id="8755363at2"/>
<dbReference type="InterPro" id="IPR025282">
    <property type="entry name" value="DUF4214"/>
</dbReference>
<dbReference type="EMBL" id="SPVF01000246">
    <property type="protein sequence ID" value="TFW13809.1"/>
    <property type="molecule type" value="Genomic_DNA"/>
</dbReference>
<evidence type="ECO:0000313" key="3">
    <source>
        <dbReference type="EMBL" id="TFW13809.1"/>
    </source>
</evidence>
<keyword evidence="4" id="KW-1185">Reference proteome</keyword>
<dbReference type="Proteomes" id="UP000298438">
    <property type="component" value="Unassembled WGS sequence"/>
</dbReference>
<evidence type="ECO:0000256" key="1">
    <source>
        <dbReference type="SAM" id="SignalP"/>
    </source>
</evidence>
<comment type="caution">
    <text evidence="3">The sequence shown here is derived from an EMBL/GenBank/DDBJ whole genome shotgun (WGS) entry which is preliminary data.</text>
</comment>
<protein>
    <submittedName>
        <fullName evidence="3">DUF4214 domain-containing protein</fullName>
    </submittedName>
</protein>
<accession>A0A4Y9S1L2</accession>
<feature type="domain" description="DUF4214" evidence="2">
    <location>
        <begin position="111"/>
        <end position="169"/>
    </location>
</feature>
<evidence type="ECO:0000313" key="4">
    <source>
        <dbReference type="Proteomes" id="UP000298438"/>
    </source>
</evidence>
<gene>
    <name evidence="3" type="ORF">E4L96_19090</name>
</gene>
<sequence>MNKLYQGALACAVAAFVAGCGGNTSSSTTAAPSMAATIVTSQTSAQQATHSVEDYYPMVQSIYISYFGRPADPAGLRQFAEYLQAMNAPTSLVELNTLAYTNVQLQNLLNGFNSSQESQELYAGDNSAFIDAIYQNLFGRAPDADGKAFWLGKVNSGEMTRARASLNILSGAYNDPSSGDVAAINNRATVAANFTTALDTGVEVRGYRGQAAAQSVRTILRTVNSATDPASLSGQITATINTLKAAVPLSAEGMYHNDIDATGNTDLNLLVLDDDTVWAFYGVERNSQYDLFGYAKSSAIGNGTSLTGAMKDYGNGTGADTTLNVNYSAGSNLTGAIQTNNGPLSINAAPVASSVYNYNTGANINEITGTWTMSQRVREPQATVTVNANGTFTGTVSGCTFIGALKGRANRNVFDMTMQYSTGCDQAGTVVTGIGLSMLSNSGANREFILLGANTPWNRSSMFWGVRPK</sequence>